<dbReference type="EMBL" id="MU155318">
    <property type="protein sequence ID" value="KAF9475800.1"/>
    <property type="molecule type" value="Genomic_DNA"/>
</dbReference>
<name>A0A9P5YW64_9AGAR</name>
<proteinExistence type="predicted"/>
<reference evidence="2" key="1">
    <citation type="submission" date="2020-11" db="EMBL/GenBank/DDBJ databases">
        <authorList>
            <consortium name="DOE Joint Genome Institute"/>
            <person name="Ahrendt S."/>
            <person name="Riley R."/>
            <person name="Andreopoulos W."/>
            <person name="Labutti K."/>
            <person name="Pangilinan J."/>
            <person name="Ruiz-Duenas F.J."/>
            <person name="Barrasa J.M."/>
            <person name="Sanchez-Garcia M."/>
            <person name="Camarero S."/>
            <person name="Miyauchi S."/>
            <person name="Serrano A."/>
            <person name="Linde D."/>
            <person name="Babiker R."/>
            <person name="Drula E."/>
            <person name="Ayuso-Fernandez I."/>
            <person name="Pacheco R."/>
            <person name="Padilla G."/>
            <person name="Ferreira P."/>
            <person name="Barriuso J."/>
            <person name="Kellner H."/>
            <person name="Castanera R."/>
            <person name="Alfaro M."/>
            <person name="Ramirez L."/>
            <person name="Pisabarro A.G."/>
            <person name="Kuo A."/>
            <person name="Tritt A."/>
            <person name="Lipzen A."/>
            <person name="He G."/>
            <person name="Yan M."/>
            <person name="Ng V."/>
            <person name="Cullen D."/>
            <person name="Martin F."/>
            <person name="Rosso M.-N."/>
            <person name="Henrissat B."/>
            <person name="Hibbett D."/>
            <person name="Martinez A.T."/>
            <person name="Grigoriev I.V."/>
        </authorList>
    </citation>
    <scope>NUCLEOTIDE SEQUENCE</scope>
    <source>
        <strain evidence="2">CIRM-BRFM 674</strain>
    </source>
</reference>
<dbReference type="Proteomes" id="UP000807469">
    <property type="component" value="Unassembled WGS sequence"/>
</dbReference>
<comment type="caution">
    <text evidence="2">The sequence shown here is derived from an EMBL/GenBank/DDBJ whole genome shotgun (WGS) entry which is preliminary data.</text>
</comment>
<protein>
    <submittedName>
        <fullName evidence="2">Uncharacterized protein</fullName>
    </submittedName>
</protein>
<dbReference type="AlphaFoldDB" id="A0A9P5YW64"/>
<gene>
    <name evidence="2" type="ORF">BDN70DRAFT_209764</name>
</gene>
<keyword evidence="3" id="KW-1185">Reference proteome</keyword>
<evidence type="ECO:0000313" key="2">
    <source>
        <dbReference type="EMBL" id="KAF9475800.1"/>
    </source>
</evidence>
<feature type="region of interest" description="Disordered" evidence="1">
    <location>
        <begin position="35"/>
        <end position="59"/>
    </location>
</feature>
<organism evidence="2 3">
    <name type="scientific">Pholiota conissans</name>
    <dbReference type="NCBI Taxonomy" id="109636"/>
    <lineage>
        <taxon>Eukaryota</taxon>
        <taxon>Fungi</taxon>
        <taxon>Dikarya</taxon>
        <taxon>Basidiomycota</taxon>
        <taxon>Agaricomycotina</taxon>
        <taxon>Agaricomycetes</taxon>
        <taxon>Agaricomycetidae</taxon>
        <taxon>Agaricales</taxon>
        <taxon>Agaricineae</taxon>
        <taxon>Strophariaceae</taxon>
        <taxon>Pholiota</taxon>
    </lineage>
</organism>
<evidence type="ECO:0000313" key="3">
    <source>
        <dbReference type="Proteomes" id="UP000807469"/>
    </source>
</evidence>
<accession>A0A9P5YW64</accession>
<sequence length="103" mass="11356">MTLVLVSYFQYEIISIDASNWFLVRLVSLSPIHPTSATTEARPPHSSDSSVGAPAASPKSVLCSQHSDVRFSVSTSLDYVRHENTSRHTCPVRDTCMMAPIFD</sequence>
<evidence type="ECO:0000256" key="1">
    <source>
        <dbReference type="SAM" id="MobiDB-lite"/>
    </source>
</evidence>